<evidence type="ECO:0000256" key="1">
    <source>
        <dbReference type="SAM" id="Phobius"/>
    </source>
</evidence>
<keyword evidence="1" id="KW-0812">Transmembrane</keyword>
<sequence>MGIWGRLRRKFGLGGLVVGGIIIAALAFIGASALFDLSPERVDTANGSRFPCTVLSVYDGDGPINCAERDQSGQQVKVRLRGIEAREIDNSCSRPDICPKATGAEGKAALLRYAYGKLTCTSFGPSYSRVNATCVNPKGFNLSCEMLRSGTAMRWAEYDPEGSLLACLPPGKT</sequence>
<dbReference type="RefSeq" id="WP_216327317.1">
    <property type="nucleotide sequence ID" value="NZ_JAHKRT010000009.1"/>
</dbReference>
<reference evidence="2 3" key="1">
    <citation type="submission" date="2021-06" db="EMBL/GenBank/DDBJ databases">
        <title>Sphingomonas sp. XMGL2, whole genome shotgun sequencing project.</title>
        <authorList>
            <person name="Zhao G."/>
            <person name="Shen L."/>
        </authorList>
    </citation>
    <scope>NUCLEOTIDE SEQUENCE [LARGE SCALE GENOMIC DNA]</scope>
    <source>
        <strain evidence="2 3">XMGL2</strain>
    </source>
</reference>
<keyword evidence="3" id="KW-1185">Reference proteome</keyword>
<feature type="transmembrane region" description="Helical" evidence="1">
    <location>
        <begin position="12"/>
        <end position="35"/>
    </location>
</feature>
<protein>
    <recommendedName>
        <fullName evidence="4">Thermonuclease family protein</fullName>
    </recommendedName>
</protein>
<gene>
    <name evidence="2" type="ORF">KOF26_15875</name>
</gene>
<dbReference type="Proteomes" id="UP000776276">
    <property type="component" value="Unassembled WGS sequence"/>
</dbReference>
<evidence type="ECO:0000313" key="3">
    <source>
        <dbReference type="Proteomes" id="UP000776276"/>
    </source>
</evidence>
<comment type="caution">
    <text evidence="2">The sequence shown here is derived from an EMBL/GenBank/DDBJ whole genome shotgun (WGS) entry which is preliminary data.</text>
</comment>
<keyword evidence="1" id="KW-1133">Transmembrane helix</keyword>
<evidence type="ECO:0000313" key="2">
    <source>
        <dbReference type="EMBL" id="MBU3079336.1"/>
    </source>
</evidence>
<dbReference type="EMBL" id="JAHKRT010000009">
    <property type="protein sequence ID" value="MBU3079336.1"/>
    <property type="molecule type" value="Genomic_DNA"/>
</dbReference>
<name>A0ABS6BM01_9SPHN</name>
<accession>A0ABS6BM01</accession>
<proteinExistence type="predicted"/>
<organism evidence="2 3">
    <name type="scientific">Sphingomonas quercus</name>
    <dbReference type="NCBI Taxonomy" id="2842451"/>
    <lineage>
        <taxon>Bacteria</taxon>
        <taxon>Pseudomonadati</taxon>
        <taxon>Pseudomonadota</taxon>
        <taxon>Alphaproteobacteria</taxon>
        <taxon>Sphingomonadales</taxon>
        <taxon>Sphingomonadaceae</taxon>
        <taxon>Sphingomonas</taxon>
    </lineage>
</organism>
<evidence type="ECO:0008006" key="4">
    <source>
        <dbReference type="Google" id="ProtNLM"/>
    </source>
</evidence>
<keyword evidence="1" id="KW-0472">Membrane</keyword>